<gene>
    <name evidence="2" type="ORF">SAMN05216190_1547</name>
</gene>
<dbReference type="InterPro" id="IPR010727">
    <property type="entry name" value="DUF1302"/>
</dbReference>
<sequence>MKKKSVHRVLANRSVSMLLVGGLVGLPGVSSAFQIETNDPDTKLQWDNTVRYNLGARVESRDSKLGNNPNYDESDYKFDKGEIVTNRLDLYSQLDFEYKQKLGFRISGSGWYDHAYRDSSVNQNPALKEGGWESSYIGDRYSADTRRNHRGLHGEVLDAFVFGRYDVGEVPVQVRVGRLANVWGEALLDPLNSISYSQSPLSFRTSLATPGATINEVFRPVGQVSMQAGLTPELALEFQYFLEWEENQFPDGGTYLGLADVLGNGPQQLPLAPGFSLPRTSDLEPSQSGEWGVALKLTPDWFDGTLGFYHRNVSEKNPWLMLTANDSGLSGYRLSYAENTELYAMSLGTNISGISVGTELIYRKNTALVSNTAVSTEGARGDTYHVIVNAIGLIGETALFDTANYVLEGTYSRWDRVRKNEDLFAAKGTAGCLAVDGHTGCVTKNFYKIAATFEPTWFSVFPSVDLSMPISYSQGISGNASTLGGGFEGQGSYSIGLKADIVKQHKVTLRYIDYLLDIKSDGAFNGDQPLSDRGWVSMTYETSF</sequence>
<dbReference type="Proteomes" id="UP000198784">
    <property type="component" value="Unassembled WGS sequence"/>
</dbReference>
<proteinExistence type="predicted"/>
<dbReference type="STRING" id="289003.SAMN05216190_1547"/>
<dbReference type="RefSeq" id="WP_170862296.1">
    <property type="nucleotide sequence ID" value="NZ_FOWX01000054.1"/>
</dbReference>
<keyword evidence="3" id="KW-1185">Reference proteome</keyword>
<dbReference type="AlphaFoldDB" id="A0A1I5XB27"/>
<reference evidence="3" key="1">
    <citation type="submission" date="2016-10" db="EMBL/GenBank/DDBJ databases">
        <authorList>
            <person name="Varghese N."/>
            <person name="Submissions S."/>
        </authorList>
    </citation>
    <scope>NUCLEOTIDE SEQUENCE [LARGE SCALE GENOMIC DNA]</scope>
    <source>
        <strain evidence="3">DSM 17834</strain>
    </source>
</reference>
<dbReference type="EMBL" id="FOWX01000054">
    <property type="protein sequence ID" value="SFQ29178.1"/>
    <property type="molecule type" value="Genomic_DNA"/>
</dbReference>
<evidence type="ECO:0008006" key="4">
    <source>
        <dbReference type="Google" id="ProtNLM"/>
    </source>
</evidence>
<organism evidence="2 3">
    <name type="scientific">Pseudomonas borbori</name>
    <dbReference type="NCBI Taxonomy" id="289003"/>
    <lineage>
        <taxon>Bacteria</taxon>
        <taxon>Pseudomonadati</taxon>
        <taxon>Pseudomonadota</taxon>
        <taxon>Gammaproteobacteria</taxon>
        <taxon>Pseudomonadales</taxon>
        <taxon>Pseudomonadaceae</taxon>
        <taxon>Pseudomonas</taxon>
    </lineage>
</organism>
<protein>
    <recommendedName>
        <fullName evidence="4">DUF1302 domain-containing protein</fullName>
    </recommendedName>
</protein>
<evidence type="ECO:0000256" key="1">
    <source>
        <dbReference type="SAM" id="SignalP"/>
    </source>
</evidence>
<evidence type="ECO:0000313" key="2">
    <source>
        <dbReference type="EMBL" id="SFQ29178.1"/>
    </source>
</evidence>
<feature type="signal peptide" evidence="1">
    <location>
        <begin position="1"/>
        <end position="32"/>
    </location>
</feature>
<keyword evidence="1" id="KW-0732">Signal</keyword>
<dbReference type="Pfam" id="PF06980">
    <property type="entry name" value="DUF1302"/>
    <property type="match status" value="1"/>
</dbReference>
<accession>A0A1I5XB27</accession>
<name>A0A1I5XB27_9PSED</name>
<feature type="chain" id="PRO_5011630640" description="DUF1302 domain-containing protein" evidence="1">
    <location>
        <begin position="33"/>
        <end position="544"/>
    </location>
</feature>
<evidence type="ECO:0000313" key="3">
    <source>
        <dbReference type="Proteomes" id="UP000198784"/>
    </source>
</evidence>